<dbReference type="InterPro" id="IPR027974">
    <property type="entry name" value="DUF4470"/>
</dbReference>
<dbReference type="InParanoid" id="A0A067MH69"/>
<dbReference type="HOGENOM" id="CLU_018400_1_0_1"/>
<evidence type="ECO:0000256" key="1">
    <source>
        <dbReference type="ARBA" id="ARBA00022723"/>
    </source>
</evidence>
<dbReference type="OrthoDB" id="5282002at2759"/>
<feature type="domain" description="MYND-type" evidence="5">
    <location>
        <begin position="100"/>
        <end position="136"/>
    </location>
</feature>
<dbReference type="Gene3D" id="6.10.140.2220">
    <property type="match status" value="1"/>
</dbReference>
<reference evidence="7" key="1">
    <citation type="journal article" date="2014" name="Proc. Natl. Acad. Sci. U.S.A.">
        <title>Extensive sampling of basidiomycete genomes demonstrates inadequacy of the white-rot/brown-rot paradigm for wood decay fungi.</title>
        <authorList>
            <person name="Riley R."/>
            <person name="Salamov A.A."/>
            <person name="Brown D.W."/>
            <person name="Nagy L.G."/>
            <person name="Floudas D."/>
            <person name="Held B.W."/>
            <person name="Levasseur A."/>
            <person name="Lombard V."/>
            <person name="Morin E."/>
            <person name="Otillar R."/>
            <person name="Lindquist E.A."/>
            <person name="Sun H."/>
            <person name="LaButti K.M."/>
            <person name="Schmutz J."/>
            <person name="Jabbour D."/>
            <person name="Luo H."/>
            <person name="Baker S.E."/>
            <person name="Pisabarro A.G."/>
            <person name="Walton J.D."/>
            <person name="Blanchette R.A."/>
            <person name="Henrissat B."/>
            <person name="Martin F."/>
            <person name="Cullen D."/>
            <person name="Hibbett D.S."/>
            <person name="Grigoriev I.V."/>
        </authorList>
    </citation>
    <scope>NUCLEOTIDE SEQUENCE [LARGE SCALE GENOMIC DNA]</scope>
    <source>
        <strain evidence="7">FD-172 SS1</strain>
    </source>
</reference>
<keyword evidence="2 4" id="KW-0863">Zinc-finger</keyword>
<evidence type="ECO:0000256" key="4">
    <source>
        <dbReference type="PROSITE-ProRule" id="PRU00134"/>
    </source>
</evidence>
<dbReference type="STRING" id="930990.A0A067MH69"/>
<proteinExistence type="predicted"/>
<protein>
    <recommendedName>
        <fullName evidence="5">MYND-type domain-containing protein</fullName>
    </recommendedName>
</protein>
<keyword evidence="3" id="KW-0862">Zinc</keyword>
<dbReference type="InterPro" id="IPR002893">
    <property type="entry name" value="Znf_MYND"/>
</dbReference>
<dbReference type="SUPFAM" id="SSF144232">
    <property type="entry name" value="HIT/MYND zinc finger-like"/>
    <property type="match status" value="1"/>
</dbReference>
<name>A0A067MH69_BOTB1</name>
<organism evidence="6 7">
    <name type="scientific">Botryobasidium botryosum (strain FD-172 SS1)</name>
    <dbReference type="NCBI Taxonomy" id="930990"/>
    <lineage>
        <taxon>Eukaryota</taxon>
        <taxon>Fungi</taxon>
        <taxon>Dikarya</taxon>
        <taxon>Basidiomycota</taxon>
        <taxon>Agaricomycotina</taxon>
        <taxon>Agaricomycetes</taxon>
        <taxon>Cantharellales</taxon>
        <taxon>Botryobasidiaceae</taxon>
        <taxon>Botryobasidium</taxon>
    </lineage>
</organism>
<sequence>MAASNPLDQLAEKLSHLSTTEEKEAAVSTVLGDAGPFDLFSPTSFLDDIGRMMDLLKQHGLAEPNSLERIYRASEAKEKGGRILMPHNRAPCANVNPAKAWGCPNEGKLACGRCKLVGYCSKACQTSHWRTHKSDCNDPIRSPDWSPAWVLEGRSPSFMGGNANEYYENWVHNLDKLAIGLHLWGNVPAIDVLNLSRNERTSVQDFSLAFIASGDIRNVVRTINELPPDYSGKINILLNDREPIIVLRNLVLLLLCGGIFDKAHAAELALHFWYSAFVPINYAIQLQPFVASFAQHVKEDMSFSLPLNSRSTMSGALTPSVLGHLFTMLQSKYGISEANQEINRVRFAPSRQDRHHRQYCRLEPSHRLAFLEYRRFGLVLPFGARNDHFSHPNQLLFSSECEWLQDDLANPLESWDIPSVVAAGKAYGALRADIYGCLYFYLSDQLRSFAERVGRFQINFQLFCQDASVLSDGIRSGAHAQHGVPATRLYDRIDVSNILDAEYLGIPRVLADWSPLLRKSETATVVGYCMNWSMQQAGGSINTAGKGVIGNLAAKLMKQGRIYGVSNTSSVPSVSRTMRMTLGYLNSMNAMYESSGAFEEYLEKKGMAEALHRTKLKRKQKHTIVPHRLCGPLDGPPSALPLFPDEESWYLNTCVGFSLWTERFLEFSHA</sequence>
<keyword evidence="1" id="KW-0479">Metal-binding</keyword>
<dbReference type="Pfam" id="PF01753">
    <property type="entry name" value="zf-MYND"/>
    <property type="match status" value="1"/>
</dbReference>
<dbReference type="Proteomes" id="UP000027195">
    <property type="component" value="Unassembled WGS sequence"/>
</dbReference>
<accession>A0A067MH69</accession>
<dbReference type="EMBL" id="KL198060">
    <property type="protein sequence ID" value="KDQ11252.1"/>
    <property type="molecule type" value="Genomic_DNA"/>
</dbReference>
<dbReference type="Pfam" id="PF14737">
    <property type="entry name" value="DUF4470"/>
    <property type="match status" value="1"/>
</dbReference>
<keyword evidence="7" id="KW-1185">Reference proteome</keyword>
<evidence type="ECO:0000256" key="2">
    <source>
        <dbReference type="ARBA" id="ARBA00022771"/>
    </source>
</evidence>
<evidence type="ECO:0000313" key="6">
    <source>
        <dbReference type="EMBL" id="KDQ11252.1"/>
    </source>
</evidence>
<evidence type="ECO:0000256" key="3">
    <source>
        <dbReference type="ARBA" id="ARBA00022833"/>
    </source>
</evidence>
<dbReference type="AlphaFoldDB" id="A0A067MH69"/>
<gene>
    <name evidence="6" type="ORF">BOTBODRAFT_57568</name>
</gene>
<dbReference type="PROSITE" id="PS50865">
    <property type="entry name" value="ZF_MYND_2"/>
    <property type="match status" value="1"/>
</dbReference>
<evidence type="ECO:0000313" key="7">
    <source>
        <dbReference type="Proteomes" id="UP000027195"/>
    </source>
</evidence>
<dbReference type="GO" id="GO:0008270">
    <property type="term" value="F:zinc ion binding"/>
    <property type="evidence" value="ECO:0007669"/>
    <property type="project" value="UniProtKB-KW"/>
</dbReference>
<evidence type="ECO:0000259" key="5">
    <source>
        <dbReference type="PROSITE" id="PS50865"/>
    </source>
</evidence>